<reference evidence="3" key="1">
    <citation type="submission" date="2021-01" db="EMBL/GenBank/DDBJ databases">
        <title>Whole genome shotgun sequence of Catellatospora methionotrophica NBRC 14553.</title>
        <authorList>
            <person name="Komaki H."/>
            <person name="Tamura T."/>
        </authorList>
    </citation>
    <scope>NUCLEOTIDE SEQUENCE</scope>
    <source>
        <strain evidence="3">NBRC 14553</strain>
    </source>
</reference>
<dbReference type="SUPFAM" id="SSF48317">
    <property type="entry name" value="Acid phosphatase/Vanadium-dependent haloperoxidase"/>
    <property type="match status" value="1"/>
</dbReference>
<feature type="transmembrane region" description="Helical" evidence="1">
    <location>
        <begin position="151"/>
        <end position="169"/>
    </location>
</feature>
<dbReference type="SMART" id="SM00014">
    <property type="entry name" value="acidPPc"/>
    <property type="match status" value="1"/>
</dbReference>
<feature type="transmembrane region" description="Helical" evidence="1">
    <location>
        <begin position="24"/>
        <end position="45"/>
    </location>
</feature>
<feature type="transmembrane region" description="Helical" evidence="1">
    <location>
        <begin position="111"/>
        <end position="131"/>
    </location>
</feature>
<evidence type="ECO:0000313" key="4">
    <source>
        <dbReference type="Proteomes" id="UP000660339"/>
    </source>
</evidence>
<comment type="caution">
    <text evidence="3">The sequence shown here is derived from an EMBL/GenBank/DDBJ whole genome shotgun (WGS) entry which is preliminary data.</text>
</comment>
<keyword evidence="4" id="KW-1185">Reference proteome</keyword>
<sequence length="242" mass="25940">MIRWMVSSGCQRSGRGQVSPDRALRAWLAFGAAATLVGLWVLAGITDDVVAQEELSSSDPTVASWLADHRTHWLTRSMQAVTWLGSGWVTVPVLVLAALLLPVWRDRRRTLALVLTVSMGSAVLVTIGKLLTVRPRPVVGEVLTTATGYAFPSGHSAQAAAAYGVLALLISLRVPRAAKPLVWLAATALVLLIGFSRLYLGVHWLTDVLAGYALGACWLAVVVAAAVVHDRLRPDSRPRVNV</sequence>
<name>A0A8J3LEE1_9ACTN</name>
<protein>
    <recommendedName>
        <fullName evidence="2">Phosphatidic acid phosphatase type 2/haloperoxidase domain-containing protein</fullName>
    </recommendedName>
</protein>
<feature type="transmembrane region" description="Helical" evidence="1">
    <location>
        <begin position="181"/>
        <end position="202"/>
    </location>
</feature>
<organism evidence="3 4">
    <name type="scientific">Catellatospora methionotrophica</name>
    <dbReference type="NCBI Taxonomy" id="121620"/>
    <lineage>
        <taxon>Bacteria</taxon>
        <taxon>Bacillati</taxon>
        <taxon>Actinomycetota</taxon>
        <taxon>Actinomycetes</taxon>
        <taxon>Micromonosporales</taxon>
        <taxon>Micromonosporaceae</taxon>
        <taxon>Catellatospora</taxon>
    </lineage>
</organism>
<evidence type="ECO:0000259" key="2">
    <source>
        <dbReference type="SMART" id="SM00014"/>
    </source>
</evidence>
<evidence type="ECO:0000313" key="3">
    <source>
        <dbReference type="EMBL" id="GIG12925.1"/>
    </source>
</evidence>
<dbReference type="Pfam" id="PF01569">
    <property type="entry name" value="PAP2"/>
    <property type="match status" value="1"/>
</dbReference>
<dbReference type="Gene3D" id="1.20.144.10">
    <property type="entry name" value="Phosphatidic acid phosphatase type 2/haloperoxidase"/>
    <property type="match status" value="2"/>
</dbReference>
<dbReference type="AlphaFoldDB" id="A0A8J3LEE1"/>
<dbReference type="EMBL" id="BONJ01000004">
    <property type="protein sequence ID" value="GIG12925.1"/>
    <property type="molecule type" value="Genomic_DNA"/>
</dbReference>
<dbReference type="Proteomes" id="UP000660339">
    <property type="component" value="Unassembled WGS sequence"/>
</dbReference>
<dbReference type="CDD" id="cd03392">
    <property type="entry name" value="PAP2_like_2"/>
    <property type="match status" value="1"/>
</dbReference>
<dbReference type="PANTHER" id="PTHR14969:SF13">
    <property type="entry name" value="AT30094P"/>
    <property type="match status" value="1"/>
</dbReference>
<dbReference type="InterPro" id="IPR036938">
    <property type="entry name" value="PAP2/HPO_sf"/>
</dbReference>
<keyword evidence="1" id="KW-0472">Membrane</keyword>
<dbReference type="PANTHER" id="PTHR14969">
    <property type="entry name" value="SPHINGOSINE-1-PHOSPHATE PHOSPHOHYDROLASE"/>
    <property type="match status" value="1"/>
</dbReference>
<feature type="transmembrane region" description="Helical" evidence="1">
    <location>
        <begin position="208"/>
        <end position="229"/>
    </location>
</feature>
<dbReference type="InterPro" id="IPR000326">
    <property type="entry name" value="PAP2/HPO"/>
</dbReference>
<keyword evidence="1" id="KW-1133">Transmembrane helix</keyword>
<evidence type="ECO:0000256" key="1">
    <source>
        <dbReference type="SAM" id="Phobius"/>
    </source>
</evidence>
<proteinExistence type="predicted"/>
<accession>A0A8J3LEE1</accession>
<gene>
    <name evidence="3" type="ORF">Cme02nite_12570</name>
</gene>
<keyword evidence="1" id="KW-0812">Transmembrane</keyword>
<feature type="transmembrane region" description="Helical" evidence="1">
    <location>
        <begin position="80"/>
        <end position="104"/>
    </location>
</feature>
<feature type="domain" description="Phosphatidic acid phosphatase type 2/haloperoxidase" evidence="2">
    <location>
        <begin position="110"/>
        <end position="223"/>
    </location>
</feature>